<evidence type="ECO:0000313" key="3">
    <source>
        <dbReference type="EMBL" id="SFR36100.1"/>
    </source>
</evidence>
<dbReference type="EMBL" id="FOYQ01000001">
    <property type="protein sequence ID" value="SFR36100.1"/>
    <property type="molecule type" value="Genomic_DNA"/>
</dbReference>
<feature type="domain" description="Smf/DprA SLOG" evidence="2">
    <location>
        <begin position="79"/>
        <end position="286"/>
    </location>
</feature>
<dbReference type="NCBIfam" id="TIGR00732">
    <property type="entry name" value="dprA"/>
    <property type="match status" value="1"/>
</dbReference>
<dbReference type="Pfam" id="PF02481">
    <property type="entry name" value="DNA_processg_A"/>
    <property type="match status" value="1"/>
</dbReference>
<reference evidence="3 4" key="1">
    <citation type="submission" date="2016-10" db="EMBL/GenBank/DDBJ databases">
        <authorList>
            <person name="de Groot N.N."/>
        </authorList>
    </citation>
    <scope>NUCLEOTIDE SEQUENCE [LARGE SCALE GENOMIC DNA]</scope>
    <source>
        <strain evidence="3 4">DSM 21019</strain>
    </source>
</reference>
<dbReference type="PANTHER" id="PTHR43022:SF1">
    <property type="entry name" value="PROTEIN SMF"/>
    <property type="match status" value="1"/>
</dbReference>
<evidence type="ECO:0000313" key="4">
    <source>
        <dbReference type="Proteomes" id="UP000199534"/>
    </source>
</evidence>
<dbReference type="InterPro" id="IPR003488">
    <property type="entry name" value="DprA"/>
</dbReference>
<comment type="similarity">
    <text evidence="1">Belongs to the DprA/Smf family.</text>
</comment>
<gene>
    <name evidence="3" type="ORF">SAMN04490243_1090</name>
</gene>
<proteinExistence type="inferred from homology"/>
<sequence length="377" mass="41760">MLDKQIIALIRLSLIPGIGPVSSRKFLQYFDRPAAIFSGEWPQELPRLSERLQESLAMDQYLKQAERYYNRALKLGITVISYEHQEYPDYLNQCPDAPLVLYCKGKIQANASPGLAVVGTRSMTPYGRDFCREFIQELQRHNPIIISGLAYGVDICGQRAALKSGLQTIACLAHGLDCIYPSAHQADALAIMNQGGLISEFPPGIRPRPEYFLRRNRLIAGMAQATVVIETGDQGGSLVTADYALGYHREVFAVPGRLSDPMSAGCNRLISQQRAQLLRSAGELAVALNWKSSLQEKAPLTESIPNSEASFPAGWSRSRVAIATFLRDRQKCQIDALLIATKIPPALLNQELFLMEMEGLIQGFPGKSYSWVRKAGF</sequence>
<evidence type="ECO:0000259" key="2">
    <source>
        <dbReference type="Pfam" id="PF02481"/>
    </source>
</evidence>
<dbReference type="GO" id="GO:0009294">
    <property type="term" value="P:DNA-mediated transformation"/>
    <property type="evidence" value="ECO:0007669"/>
    <property type="project" value="InterPro"/>
</dbReference>
<dbReference type="InterPro" id="IPR057666">
    <property type="entry name" value="DrpA_SLOG"/>
</dbReference>
<dbReference type="PANTHER" id="PTHR43022">
    <property type="entry name" value="PROTEIN SMF"/>
    <property type="match status" value="1"/>
</dbReference>
<accession>A0A1I6G1U0</accession>
<evidence type="ECO:0000256" key="1">
    <source>
        <dbReference type="ARBA" id="ARBA00006525"/>
    </source>
</evidence>
<name>A0A1I6G1U0_9FLAO</name>
<organism evidence="3 4">
    <name type="scientific">Robiginitalea myxolifaciens</name>
    <dbReference type="NCBI Taxonomy" id="400055"/>
    <lineage>
        <taxon>Bacteria</taxon>
        <taxon>Pseudomonadati</taxon>
        <taxon>Bacteroidota</taxon>
        <taxon>Flavobacteriia</taxon>
        <taxon>Flavobacteriales</taxon>
        <taxon>Flavobacteriaceae</taxon>
        <taxon>Robiginitalea</taxon>
    </lineage>
</organism>
<dbReference type="SUPFAM" id="SSF102405">
    <property type="entry name" value="MCP/YpsA-like"/>
    <property type="match status" value="1"/>
</dbReference>
<dbReference type="AlphaFoldDB" id="A0A1I6G1U0"/>
<dbReference type="Proteomes" id="UP000199534">
    <property type="component" value="Unassembled WGS sequence"/>
</dbReference>
<protein>
    <submittedName>
        <fullName evidence="3">DNA processing protein</fullName>
    </submittedName>
</protein>
<keyword evidence="4" id="KW-1185">Reference proteome</keyword>
<dbReference type="Gene3D" id="3.40.50.450">
    <property type="match status" value="1"/>
</dbReference>
<dbReference type="STRING" id="400055.SAMN04490243_1090"/>